<gene>
    <name evidence="3" type="ORF">METZ01_LOCUS75797</name>
</gene>
<dbReference type="GO" id="GO:0005829">
    <property type="term" value="C:cytosol"/>
    <property type="evidence" value="ECO:0007669"/>
    <property type="project" value="TreeGrafter"/>
</dbReference>
<reference evidence="3" key="1">
    <citation type="submission" date="2018-05" db="EMBL/GenBank/DDBJ databases">
        <authorList>
            <person name="Lanie J.A."/>
            <person name="Ng W.-L."/>
            <person name="Kazmierczak K.M."/>
            <person name="Andrzejewski T.M."/>
            <person name="Davidsen T.M."/>
            <person name="Wayne K.J."/>
            <person name="Tettelin H."/>
            <person name="Glass J.I."/>
            <person name="Rusch D."/>
            <person name="Podicherti R."/>
            <person name="Tsui H.-C.T."/>
            <person name="Winkler M.E."/>
        </authorList>
    </citation>
    <scope>NUCLEOTIDE SEQUENCE</scope>
</reference>
<evidence type="ECO:0000256" key="2">
    <source>
        <dbReference type="ARBA" id="ARBA00022679"/>
    </source>
</evidence>
<proteinExistence type="predicted"/>
<dbReference type="PANTHER" id="PTHR30160:SF7">
    <property type="entry name" value="ADP-HEPTOSE--LPS HEPTOSYLTRANSFERASE 2"/>
    <property type="match status" value="1"/>
</dbReference>
<dbReference type="Gene3D" id="3.40.50.2000">
    <property type="entry name" value="Glycogen Phosphorylase B"/>
    <property type="match status" value="2"/>
</dbReference>
<keyword evidence="1" id="KW-0328">Glycosyltransferase</keyword>
<feature type="non-terminal residue" evidence="3">
    <location>
        <position position="1"/>
    </location>
</feature>
<evidence type="ECO:0000256" key="1">
    <source>
        <dbReference type="ARBA" id="ARBA00022676"/>
    </source>
</evidence>
<dbReference type="PANTHER" id="PTHR30160">
    <property type="entry name" value="TETRAACYLDISACCHARIDE 4'-KINASE-RELATED"/>
    <property type="match status" value="1"/>
</dbReference>
<dbReference type="GO" id="GO:0009244">
    <property type="term" value="P:lipopolysaccharide core region biosynthetic process"/>
    <property type="evidence" value="ECO:0007669"/>
    <property type="project" value="TreeGrafter"/>
</dbReference>
<evidence type="ECO:0008006" key="4">
    <source>
        <dbReference type="Google" id="ProtNLM"/>
    </source>
</evidence>
<evidence type="ECO:0000313" key="3">
    <source>
        <dbReference type="EMBL" id="SVA22943.1"/>
    </source>
</evidence>
<dbReference type="GO" id="GO:0008713">
    <property type="term" value="F:ADP-heptose-lipopolysaccharide heptosyltransferase activity"/>
    <property type="evidence" value="ECO:0007669"/>
    <property type="project" value="TreeGrafter"/>
</dbReference>
<dbReference type="AlphaFoldDB" id="A0A381U8N6"/>
<dbReference type="CDD" id="cd03789">
    <property type="entry name" value="GT9_LPS_heptosyltransferase"/>
    <property type="match status" value="1"/>
</dbReference>
<dbReference type="InterPro" id="IPR051199">
    <property type="entry name" value="LPS_LOS_Heptosyltrfase"/>
</dbReference>
<organism evidence="3">
    <name type="scientific">marine metagenome</name>
    <dbReference type="NCBI Taxonomy" id="408172"/>
    <lineage>
        <taxon>unclassified sequences</taxon>
        <taxon>metagenomes</taxon>
        <taxon>ecological metagenomes</taxon>
    </lineage>
</organism>
<dbReference type="Pfam" id="PF01075">
    <property type="entry name" value="Glyco_transf_9"/>
    <property type="match status" value="1"/>
</dbReference>
<feature type="non-terminal residue" evidence="3">
    <location>
        <position position="567"/>
    </location>
</feature>
<keyword evidence="2" id="KW-0808">Transferase</keyword>
<dbReference type="SUPFAM" id="SSF53756">
    <property type="entry name" value="UDP-Glycosyltransferase/glycogen phosphorylase"/>
    <property type="match status" value="1"/>
</dbReference>
<sequence>MIKNILILNMTRMGDLVQSTPAIAGLRKQYPNASITLVVTSLFEEFSKKIPSVNKRVVFDIKQFENRREGEKQMLWVDVYQYLEKFLIELKGRDYDLLINLSHSKLSAFMISYLKIKNMFGFGCNENGDRITLNPWMQYFGTEPFNRQFNPFNLVEIFTRCAGVLPEENPISLLSNSDDNDLIAEIFKKDRLNDEHLLVGIQAGSSLERRRWSPESFANLADGLVENLGAKIVLLGVDSEKKLAEEIILSAKYENEIIDLTGKTNIDQLTALVARCSYLVTNDTGTMHVAAAVGTTIIGLFFAHAHPYETAPYSPGHLIFQARIPCAPCSYGVECNNVICVRKVHPKHLLSMIQNHYIEGFWRRLDPTSDLNEINIYETCIGKDRRLRLRPLIKNSLTLNDVFREIYSKHWMRFLGVEKMKESAHRDIGDLLLQEYDCSNIIALSKQIEVKYCALKDLEKLASRGICCADEIICMCSDKMATQIARIKELSEEIEVLDEKISQIGLIHPEIKPIADMFSKRKENFQGDNPIKLSQETRKCYQMLREEGKSLGNLLMSVTRELETARS</sequence>
<protein>
    <recommendedName>
        <fullName evidence="4">Glycosyltransferase family 9 (Heptosyltransferase)</fullName>
    </recommendedName>
</protein>
<dbReference type="EMBL" id="UINC01005690">
    <property type="protein sequence ID" value="SVA22943.1"/>
    <property type="molecule type" value="Genomic_DNA"/>
</dbReference>
<dbReference type="InterPro" id="IPR002201">
    <property type="entry name" value="Glyco_trans_9"/>
</dbReference>
<name>A0A381U8N6_9ZZZZ</name>
<accession>A0A381U8N6</accession>